<dbReference type="AlphaFoldDB" id="A0A3S5ABR1"/>
<protein>
    <submittedName>
        <fullName evidence="1">Uncharacterized protein</fullName>
    </submittedName>
</protein>
<name>A0A3S5ABR1_9PLAT</name>
<proteinExistence type="predicted"/>
<evidence type="ECO:0000313" key="1">
    <source>
        <dbReference type="EMBL" id="VEL12183.1"/>
    </source>
</evidence>
<comment type="caution">
    <text evidence="1">The sequence shown here is derived from an EMBL/GenBank/DDBJ whole genome shotgun (WGS) entry which is preliminary data.</text>
</comment>
<evidence type="ECO:0000313" key="2">
    <source>
        <dbReference type="Proteomes" id="UP000784294"/>
    </source>
</evidence>
<accession>A0A3S5ABR1</accession>
<dbReference type="EMBL" id="CAAALY010014035">
    <property type="protein sequence ID" value="VEL12183.1"/>
    <property type="molecule type" value="Genomic_DNA"/>
</dbReference>
<reference evidence="1" key="1">
    <citation type="submission" date="2018-11" db="EMBL/GenBank/DDBJ databases">
        <authorList>
            <consortium name="Pathogen Informatics"/>
        </authorList>
    </citation>
    <scope>NUCLEOTIDE SEQUENCE</scope>
</reference>
<organism evidence="1 2">
    <name type="scientific">Protopolystoma xenopodis</name>
    <dbReference type="NCBI Taxonomy" id="117903"/>
    <lineage>
        <taxon>Eukaryota</taxon>
        <taxon>Metazoa</taxon>
        <taxon>Spiralia</taxon>
        <taxon>Lophotrochozoa</taxon>
        <taxon>Platyhelminthes</taxon>
        <taxon>Monogenea</taxon>
        <taxon>Polyopisthocotylea</taxon>
        <taxon>Polystomatidea</taxon>
        <taxon>Polystomatidae</taxon>
        <taxon>Protopolystoma</taxon>
    </lineage>
</organism>
<gene>
    <name evidence="1" type="ORF">PXEA_LOCUS5623</name>
</gene>
<sequence length="153" mass="17035">MELGLLQAPVFATSTHGPLPNPIGQVYATDDLQTAGLSAFLDNWLGAIRSPACTTLTSIRQPTKSCNASSRSQIEVKEACRISAGQLFWFSLFWWFLVDNGFWLCRCPSKDGRSHRDLLHTIQKTQLQGNPPTISGEANLQIASTRFLKRNER</sequence>
<dbReference type="Proteomes" id="UP000784294">
    <property type="component" value="Unassembled WGS sequence"/>
</dbReference>
<keyword evidence="2" id="KW-1185">Reference proteome</keyword>